<dbReference type="PRINTS" id="PR00109">
    <property type="entry name" value="TYRKINASE"/>
</dbReference>
<reference evidence="10 11" key="1">
    <citation type="journal article" date="2010" name="Science">
        <title>Plasticity of animal genome architecture unmasked by rapid evolution of a pelagic tunicate.</title>
        <authorList>
            <person name="Denoeud F."/>
            <person name="Henriet S."/>
            <person name="Mungpakdee S."/>
            <person name="Aury J.M."/>
            <person name="Da Silva C."/>
            <person name="Brinkmann H."/>
            <person name="Mikhaleva J."/>
            <person name="Olsen L.C."/>
            <person name="Jubin C."/>
            <person name="Canestro C."/>
            <person name="Bouquet J.M."/>
            <person name="Danks G."/>
            <person name="Poulain J."/>
            <person name="Campsteijn C."/>
            <person name="Adamski M."/>
            <person name="Cross I."/>
            <person name="Yadetie F."/>
            <person name="Muffato M."/>
            <person name="Louis A."/>
            <person name="Butcher S."/>
            <person name="Tsagkogeorga G."/>
            <person name="Konrad A."/>
            <person name="Singh S."/>
            <person name="Jensen M.F."/>
            <person name="Cong E.H."/>
            <person name="Eikeseth-Otteraa H."/>
            <person name="Noel B."/>
            <person name="Anthouard V."/>
            <person name="Porcel B.M."/>
            <person name="Kachouri-Lafond R."/>
            <person name="Nishino A."/>
            <person name="Ugolini M."/>
            <person name="Chourrout P."/>
            <person name="Nishida H."/>
            <person name="Aasland R."/>
            <person name="Huzurbazar S."/>
            <person name="Westhof E."/>
            <person name="Delsuc F."/>
            <person name="Lehrach H."/>
            <person name="Reinhardt R."/>
            <person name="Weissenbach J."/>
            <person name="Roy S.W."/>
            <person name="Artiguenave F."/>
            <person name="Postlethwait J.H."/>
            <person name="Manak J.R."/>
            <person name="Thompson E.M."/>
            <person name="Jaillon O."/>
            <person name="Du Pasquier L."/>
            <person name="Boudinot P."/>
            <person name="Liberles D.A."/>
            <person name="Volff J.N."/>
            <person name="Philippe H."/>
            <person name="Lenhard B."/>
            <person name="Roest Crollius H."/>
            <person name="Wincker P."/>
            <person name="Chourrout D."/>
        </authorList>
    </citation>
    <scope>NUCLEOTIDE SEQUENCE [LARGE SCALE GENOMIC DNA]</scope>
</reference>
<dbReference type="Gene3D" id="1.10.510.10">
    <property type="entry name" value="Transferase(Phosphotransferase) domain 1"/>
    <property type="match status" value="2"/>
</dbReference>
<dbReference type="PROSITE" id="PS00107">
    <property type="entry name" value="PROTEIN_KINASE_ATP"/>
    <property type="match status" value="1"/>
</dbReference>
<dbReference type="PANTHER" id="PTHR45807">
    <property type="entry name" value="TYROSINE-PROTEIN KINASE HOPSCOTCH"/>
    <property type="match status" value="1"/>
</dbReference>
<dbReference type="GO" id="GO:0035556">
    <property type="term" value="P:intracellular signal transduction"/>
    <property type="evidence" value="ECO:0007669"/>
    <property type="project" value="TreeGrafter"/>
</dbReference>
<evidence type="ECO:0000256" key="2">
    <source>
        <dbReference type="ARBA" id="ARBA00022679"/>
    </source>
</evidence>
<evidence type="ECO:0000256" key="5">
    <source>
        <dbReference type="ARBA" id="ARBA00022840"/>
    </source>
</evidence>
<evidence type="ECO:0000256" key="6">
    <source>
        <dbReference type="ARBA" id="ARBA00023136"/>
    </source>
</evidence>
<dbReference type="SMART" id="SM00219">
    <property type="entry name" value="TyrKc"/>
    <property type="match status" value="1"/>
</dbReference>
<dbReference type="GO" id="GO:0004715">
    <property type="term" value="F:non-membrane spanning protein tyrosine kinase activity"/>
    <property type="evidence" value="ECO:0007669"/>
    <property type="project" value="TreeGrafter"/>
</dbReference>
<evidence type="ECO:0000256" key="4">
    <source>
        <dbReference type="ARBA" id="ARBA00022777"/>
    </source>
</evidence>
<dbReference type="InterPro" id="IPR020635">
    <property type="entry name" value="Tyr_kinase_cat_dom"/>
</dbReference>
<dbReference type="GO" id="GO:0005524">
    <property type="term" value="F:ATP binding"/>
    <property type="evidence" value="ECO:0007669"/>
    <property type="project" value="UniProtKB-UniRule"/>
</dbReference>
<feature type="binding site" evidence="8">
    <location>
        <position position="435"/>
    </location>
    <ligand>
        <name>ATP</name>
        <dbReference type="ChEBI" id="CHEBI:30616"/>
    </ligand>
</feature>
<dbReference type="InterPro" id="IPR011009">
    <property type="entry name" value="Kinase-like_dom_sf"/>
</dbReference>
<dbReference type="PROSITE" id="PS50011">
    <property type="entry name" value="PROTEIN_KINASE_DOM"/>
    <property type="match status" value="2"/>
</dbReference>
<dbReference type="InterPro" id="IPR001245">
    <property type="entry name" value="Ser-Thr/Tyr_kinase_cat_dom"/>
</dbReference>
<dbReference type="GO" id="GO:0005126">
    <property type="term" value="F:cytokine receptor binding"/>
    <property type="evidence" value="ECO:0007669"/>
    <property type="project" value="TreeGrafter"/>
</dbReference>
<dbReference type="GO" id="GO:0005829">
    <property type="term" value="C:cytosol"/>
    <property type="evidence" value="ECO:0007669"/>
    <property type="project" value="TreeGrafter"/>
</dbReference>
<dbReference type="AlphaFoldDB" id="E4XA79"/>
<feature type="domain" description="Protein kinase" evidence="9">
    <location>
        <begin position="399"/>
        <end position="685"/>
    </location>
</feature>
<evidence type="ECO:0000256" key="8">
    <source>
        <dbReference type="PROSITE-ProRule" id="PRU10141"/>
    </source>
</evidence>
<dbReference type="Pfam" id="PF07714">
    <property type="entry name" value="PK_Tyr_Ser-Thr"/>
    <property type="match status" value="2"/>
</dbReference>
<gene>
    <name evidence="10" type="ORF">GSOID_T00004873001</name>
</gene>
<dbReference type="InterPro" id="IPR017441">
    <property type="entry name" value="Protein_kinase_ATP_BS"/>
</dbReference>
<dbReference type="OrthoDB" id="1915767at2759"/>
<feature type="domain" description="Protein kinase" evidence="9">
    <location>
        <begin position="19"/>
        <end position="369"/>
    </location>
</feature>
<keyword evidence="11" id="KW-1185">Reference proteome</keyword>
<dbReference type="Proteomes" id="UP000001307">
    <property type="component" value="Unassembled WGS sequence"/>
</dbReference>
<dbReference type="FunCoup" id="E4XA79">
    <property type="interactions" value="149"/>
</dbReference>
<dbReference type="InterPro" id="IPR000719">
    <property type="entry name" value="Prot_kinase_dom"/>
</dbReference>
<dbReference type="Gene3D" id="3.30.200.20">
    <property type="entry name" value="Phosphorylase Kinase, domain 1"/>
    <property type="match status" value="1"/>
</dbReference>
<keyword evidence="5 8" id="KW-0067">ATP-binding</keyword>
<keyword evidence="4" id="KW-0418">Kinase</keyword>
<keyword evidence="2" id="KW-0808">Transferase</keyword>
<dbReference type="PANTHER" id="PTHR45807:SF7">
    <property type="entry name" value="TYROSINE-PROTEIN KINASE HOPSCOTCH"/>
    <property type="match status" value="1"/>
</dbReference>
<dbReference type="InParanoid" id="E4XA79"/>
<keyword evidence="7" id="KW-0829">Tyrosine-protein kinase</keyword>
<dbReference type="GO" id="GO:0019221">
    <property type="term" value="P:cytokine-mediated signaling pathway"/>
    <property type="evidence" value="ECO:0007669"/>
    <property type="project" value="TreeGrafter"/>
</dbReference>
<evidence type="ECO:0000256" key="7">
    <source>
        <dbReference type="ARBA" id="ARBA00023137"/>
    </source>
</evidence>
<dbReference type="GO" id="GO:0030182">
    <property type="term" value="P:neuron differentiation"/>
    <property type="evidence" value="ECO:0007669"/>
    <property type="project" value="UniProtKB-ARBA"/>
</dbReference>
<dbReference type="CDD" id="cd00192">
    <property type="entry name" value="PTKc"/>
    <property type="match status" value="1"/>
</dbReference>
<dbReference type="SUPFAM" id="SSF56112">
    <property type="entry name" value="Protein kinase-like (PK-like)"/>
    <property type="match status" value="2"/>
</dbReference>
<evidence type="ECO:0000313" key="11">
    <source>
        <dbReference type="Proteomes" id="UP000001307"/>
    </source>
</evidence>
<dbReference type="InterPro" id="IPR051286">
    <property type="entry name" value="JAK"/>
</dbReference>
<sequence>MVPERIELPSHALYPESKVTSKSVMGAGRFTDVYQGRMQIEATKKERLVVTKCIKNDDLLSRIFGNIDEVSIKSVKEAFHESLDIIHNSRHPHIVRLLGIMSTGAIILERAPGGSIDCYTSDENTNNSEADRMNTTKRTLGQISSMSVPTSSTKYVQLNTGQTVRTEVTTVNSSGYGDFNGENGDKTIETPKRNWIAWKLEVLWQVATALQYLRSRCLYHGKIKASNILLFTDGPINTPQPQVKISDPGVVHHMASKNNADYSREMDLSPPWIPIEYISSEVEKFPLCYDNWSYATLVAEIGQWCYKSFKMSVPLSRSDKDRYCTKRVRDLPAWIEDLNPKLHEMIRECWNPEPTLRPSFSDLLRELAIARVMASFMFLSNTLAMDDYMSVSTYQDMALTTVKQLGQGHFGVVELCSHDNSSNSVPHRSELVAVKSLRDNMRSVQNTSDFRNEFDIWREFDHKNIVKLLGLSLPSGRLVMEYIENGSLFSWLSQNRKQEVPFDSIFEQLFAFSIQICEGMEYIHSKGKIHRDLAARNVMVGSQFCSLDADKISLVAKISDFGLSRRVDATKTYYRGNPEEFPVQWYAPECIKDQSYHYTSDVWSFGVTLWEIFSYGQRPEYKNAEKKSHLTLVELFNALQEGCRLPRPVNCPTSMFEIVRSCWAFKHEDRPTFTSLLGKLQKEEVASRLKLGFTFSIQ</sequence>
<dbReference type="GO" id="GO:0050793">
    <property type="term" value="P:regulation of developmental process"/>
    <property type="evidence" value="ECO:0007669"/>
    <property type="project" value="UniProtKB-ARBA"/>
</dbReference>
<evidence type="ECO:0000256" key="3">
    <source>
        <dbReference type="ARBA" id="ARBA00022741"/>
    </source>
</evidence>
<evidence type="ECO:0000313" key="10">
    <source>
        <dbReference type="EMBL" id="CBY08310.1"/>
    </source>
</evidence>
<name>E4XA79_OIKDI</name>
<dbReference type="GO" id="GO:0012505">
    <property type="term" value="C:endomembrane system"/>
    <property type="evidence" value="ECO:0007669"/>
    <property type="project" value="UniProtKB-SubCell"/>
</dbReference>
<dbReference type="FunFam" id="1.10.510.10:FF:001512">
    <property type="entry name" value="Receptor tyrosine-protein kinase erbB-2"/>
    <property type="match status" value="1"/>
</dbReference>
<proteinExistence type="predicted"/>
<dbReference type="GO" id="GO:0048468">
    <property type="term" value="P:cell development"/>
    <property type="evidence" value="ECO:0007669"/>
    <property type="project" value="UniProtKB-ARBA"/>
</dbReference>
<evidence type="ECO:0000256" key="1">
    <source>
        <dbReference type="ARBA" id="ARBA00004308"/>
    </source>
</evidence>
<dbReference type="EMBL" id="FN653031">
    <property type="protein sequence ID" value="CBY08310.1"/>
    <property type="molecule type" value="Genomic_DNA"/>
</dbReference>
<comment type="subcellular location">
    <subcellularLocation>
        <location evidence="1">Endomembrane system</location>
    </subcellularLocation>
</comment>
<accession>E4XA79</accession>
<dbReference type="GO" id="GO:0007259">
    <property type="term" value="P:cell surface receptor signaling pathway via JAK-STAT"/>
    <property type="evidence" value="ECO:0007669"/>
    <property type="project" value="TreeGrafter"/>
</dbReference>
<keyword evidence="6" id="KW-0472">Membrane</keyword>
<protein>
    <recommendedName>
        <fullName evidence="9">Protein kinase domain-containing protein</fullName>
    </recommendedName>
</protein>
<keyword evidence="3 8" id="KW-0547">Nucleotide-binding</keyword>
<organism evidence="10 11">
    <name type="scientific">Oikopleura dioica</name>
    <name type="common">Tunicate</name>
    <dbReference type="NCBI Taxonomy" id="34765"/>
    <lineage>
        <taxon>Eukaryota</taxon>
        <taxon>Metazoa</taxon>
        <taxon>Chordata</taxon>
        <taxon>Tunicata</taxon>
        <taxon>Appendicularia</taxon>
        <taxon>Copelata</taxon>
        <taxon>Oikopleuridae</taxon>
        <taxon>Oikopleura</taxon>
    </lineage>
</organism>
<evidence type="ECO:0000259" key="9">
    <source>
        <dbReference type="PROSITE" id="PS50011"/>
    </source>
</evidence>